<gene>
    <name evidence="1" type="ORF">DCW38_07485</name>
</gene>
<comment type="caution">
    <text evidence="1">The sequence shown here is derived from an EMBL/GenBank/DDBJ whole genome shotgun (WGS) entry which is preliminary data.</text>
</comment>
<organism evidence="1 2">
    <name type="scientific">candidate division WOR-3 bacterium</name>
    <dbReference type="NCBI Taxonomy" id="2052148"/>
    <lineage>
        <taxon>Bacteria</taxon>
        <taxon>Bacteria division WOR-3</taxon>
    </lineage>
</organism>
<dbReference type="EMBL" id="DMZY01000220">
    <property type="protein sequence ID" value="HAV93001.1"/>
    <property type="molecule type" value="Genomic_DNA"/>
</dbReference>
<sequence>MSSKLGDLFREKRVEKNMKLADTARALGYANMHKGCRKIIEIEDTGYGDENIMQKLVALYQMKSVEYDEAIDKDVERATIEFEKSSDRIFDRMYLMGFYEKGWPQYVPKEIKTEEEAIKWAVEFIKKNKNECSRKCISLEVSLKIYYCIFPDGEYKRCRYIYTRFREFHHIYNAKHAKLNFYDGTDK</sequence>
<protein>
    <submittedName>
        <fullName evidence="1">Uncharacterized protein</fullName>
    </submittedName>
</protein>
<dbReference type="Proteomes" id="UP000264062">
    <property type="component" value="Unassembled WGS sequence"/>
</dbReference>
<proteinExistence type="predicted"/>
<reference evidence="1 2" key="1">
    <citation type="journal article" date="2018" name="Nat. Biotechnol.">
        <title>A standardized bacterial taxonomy based on genome phylogeny substantially revises the tree of life.</title>
        <authorList>
            <person name="Parks D.H."/>
            <person name="Chuvochina M."/>
            <person name="Waite D.W."/>
            <person name="Rinke C."/>
            <person name="Skarshewski A."/>
            <person name="Chaumeil P.A."/>
            <person name="Hugenholtz P."/>
        </authorList>
    </citation>
    <scope>NUCLEOTIDE SEQUENCE [LARGE SCALE GENOMIC DNA]</scope>
    <source>
        <strain evidence="1">UBA9956</strain>
    </source>
</reference>
<evidence type="ECO:0000313" key="2">
    <source>
        <dbReference type="Proteomes" id="UP000264062"/>
    </source>
</evidence>
<evidence type="ECO:0000313" key="1">
    <source>
        <dbReference type="EMBL" id="HAV93001.1"/>
    </source>
</evidence>
<name>A0A350HBT5_UNCW3</name>
<dbReference type="AlphaFoldDB" id="A0A350HBT5"/>
<accession>A0A350HBT5</accession>